<sequence length="60" mass="6837">MTRYKKAFLNGKIYTVNSNRDWSEAVVISNNKIVFVGSNSKAQKHIDEFTEVIDLSGKLM</sequence>
<dbReference type="SUPFAM" id="SSF51338">
    <property type="entry name" value="Composite domain of metallo-dependent hydrolases"/>
    <property type="match status" value="1"/>
</dbReference>
<name>A0A3B1BEM4_9ZZZZ</name>
<gene>
    <name evidence="1" type="ORF">MNBD_IGNAVI01-917</name>
</gene>
<dbReference type="InterPro" id="IPR011059">
    <property type="entry name" value="Metal-dep_hydrolase_composite"/>
</dbReference>
<evidence type="ECO:0000313" key="1">
    <source>
        <dbReference type="EMBL" id="VAX16686.1"/>
    </source>
</evidence>
<dbReference type="GO" id="GO:0016810">
    <property type="term" value="F:hydrolase activity, acting on carbon-nitrogen (but not peptide) bonds"/>
    <property type="evidence" value="ECO:0007669"/>
    <property type="project" value="InterPro"/>
</dbReference>
<dbReference type="EMBL" id="UOGD01000058">
    <property type="protein sequence ID" value="VAX16686.1"/>
    <property type="molecule type" value="Genomic_DNA"/>
</dbReference>
<proteinExistence type="predicted"/>
<dbReference type="Gene3D" id="2.30.40.10">
    <property type="entry name" value="Urease, subunit C, domain 1"/>
    <property type="match status" value="1"/>
</dbReference>
<accession>A0A3B1BEM4</accession>
<organism evidence="1">
    <name type="scientific">hydrothermal vent metagenome</name>
    <dbReference type="NCBI Taxonomy" id="652676"/>
    <lineage>
        <taxon>unclassified sequences</taxon>
        <taxon>metagenomes</taxon>
        <taxon>ecological metagenomes</taxon>
    </lineage>
</organism>
<feature type="non-terminal residue" evidence="1">
    <location>
        <position position="60"/>
    </location>
</feature>
<reference evidence="1" key="1">
    <citation type="submission" date="2018-06" db="EMBL/GenBank/DDBJ databases">
        <authorList>
            <person name="Zhirakovskaya E."/>
        </authorList>
    </citation>
    <scope>NUCLEOTIDE SEQUENCE</scope>
</reference>
<protein>
    <submittedName>
        <fullName evidence="1">Uncharacterized protein</fullName>
    </submittedName>
</protein>
<dbReference type="AlphaFoldDB" id="A0A3B1BEM4"/>